<proteinExistence type="predicted"/>
<reference evidence="3" key="1">
    <citation type="submission" date="2016-10" db="EMBL/GenBank/DDBJ databases">
        <authorList>
            <person name="Varghese N."/>
            <person name="Submissions S."/>
        </authorList>
    </citation>
    <scope>NUCLEOTIDE SEQUENCE [LARGE SCALE GENOMIC DNA]</scope>
    <source>
        <strain evidence="3">S9</strain>
    </source>
</reference>
<name>A0A1H9U0S8_9BACI</name>
<evidence type="ECO:0000259" key="1">
    <source>
        <dbReference type="PROSITE" id="PS51060"/>
    </source>
</evidence>
<dbReference type="PROSITE" id="PS51060">
    <property type="entry name" value="PARP_ALPHA_HD"/>
    <property type="match status" value="1"/>
</dbReference>
<dbReference type="InterPro" id="IPR004102">
    <property type="entry name" value="Poly(ADP-ribose)pol_reg_dom"/>
</dbReference>
<accession>A0A1H9U0S8</accession>
<evidence type="ECO:0000313" key="2">
    <source>
        <dbReference type="EMBL" id="SES03046.1"/>
    </source>
</evidence>
<gene>
    <name evidence="2" type="ORF">SAMN05518684_106222</name>
</gene>
<dbReference type="AlphaFoldDB" id="A0A1H9U0S8"/>
<sequence>MYLRLIVERERMIQELQAMHFYEFEGRPLEKLGYNQLKRAYVRLPELKELEA</sequence>
<organism evidence="2 3">
    <name type="scientific">Salipaludibacillus aurantiacus</name>
    <dbReference type="NCBI Taxonomy" id="1601833"/>
    <lineage>
        <taxon>Bacteria</taxon>
        <taxon>Bacillati</taxon>
        <taxon>Bacillota</taxon>
        <taxon>Bacilli</taxon>
        <taxon>Bacillales</taxon>
        <taxon>Bacillaceae</taxon>
    </lineage>
</organism>
<feature type="domain" description="PARP alpha-helical" evidence="1">
    <location>
        <begin position="1"/>
        <end position="52"/>
    </location>
</feature>
<dbReference type="EMBL" id="FOGT01000006">
    <property type="protein sequence ID" value="SES03046.1"/>
    <property type="molecule type" value="Genomic_DNA"/>
</dbReference>
<dbReference type="GO" id="GO:0003950">
    <property type="term" value="F:NAD+ poly-ADP-ribosyltransferase activity"/>
    <property type="evidence" value="ECO:0007669"/>
    <property type="project" value="InterPro"/>
</dbReference>
<dbReference type="Proteomes" id="UP000198571">
    <property type="component" value="Unassembled WGS sequence"/>
</dbReference>
<protein>
    <recommendedName>
        <fullName evidence="1">PARP alpha-helical domain-containing protein</fullName>
    </recommendedName>
</protein>
<evidence type="ECO:0000313" key="3">
    <source>
        <dbReference type="Proteomes" id="UP000198571"/>
    </source>
</evidence>
<keyword evidence="3" id="KW-1185">Reference proteome</keyword>